<gene>
    <name evidence="2" type="ORF">SAMN02745221_00458</name>
</gene>
<sequence>MEKICLSNGSKILKAYSHIFPDASGIIIICHGFRGTKENGGRIFDFTTRLEKAGFAVLAFDFTGSGESPGDFSRVTLSRQAEDLRIVIDYVKKTFSLPIILLGRSFGGTTVLAGGTEDPAVRGFILWSAPVFLPATFARLIPAWQYKLWQSGHKIELADENGVFQLEPDLIEDFSYHDMDKYIRNIGNRKTLIVHGGEDQVVPLSNAYYLTSKLSVCTLKIFKGADHKFIYDYKKREDYTINWLKQNFDKKQE</sequence>
<proteinExistence type="predicted"/>
<dbReference type="RefSeq" id="WP_073089510.1">
    <property type="nucleotide sequence ID" value="NZ_FQWY01000006.1"/>
</dbReference>
<dbReference type="EMBL" id="FQWY01000006">
    <property type="protein sequence ID" value="SHG55850.1"/>
    <property type="molecule type" value="Genomic_DNA"/>
</dbReference>
<feature type="domain" description="Serine aminopeptidase S33" evidence="1">
    <location>
        <begin position="23"/>
        <end position="141"/>
    </location>
</feature>
<dbReference type="Gene3D" id="3.40.50.1820">
    <property type="entry name" value="alpha/beta hydrolase"/>
    <property type="match status" value="1"/>
</dbReference>
<protein>
    <submittedName>
        <fullName evidence="2">Putative redox protein</fullName>
    </submittedName>
</protein>
<dbReference type="PANTHER" id="PTHR42886">
    <property type="entry name" value="RE40534P-RELATED"/>
    <property type="match status" value="1"/>
</dbReference>
<dbReference type="PANTHER" id="PTHR42886:SF53">
    <property type="entry name" value="ALPHA_BETA-HYDROLASES SUPERFAMILY PROTEIN"/>
    <property type="match status" value="1"/>
</dbReference>
<evidence type="ECO:0000259" key="1">
    <source>
        <dbReference type="Pfam" id="PF12146"/>
    </source>
</evidence>
<dbReference type="InterPro" id="IPR022742">
    <property type="entry name" value="Hydrolase_4"/>
</dbReference>
<dbReference type="AlphaFoldDB" id="A0A1M5KT50"/>
<dbReference type="Proteomes" id="UP000242329">
    <property type="component" value="Unassembled WGS sequence"/>
</dbReference>
<dbReference type="InterPro" id="IPR029058">
    <property type="entry name" value="AB_hydrolase_fold"/>
</dbReference>
<dbReference type="Pfam" id="PF12146">
    <property type="entry name" value="Hydrolase_4"/>
    <property type="match status" value="1"/>
</dbReference>
<evidence type="ECO:0000313" key="3">
    <source>
        <dbReference type="Proteomes" id="UP000242329"/>
    </source>
</evidence>
<dbReference type="STRING" id="1123382.SAMN02745221_00458"/>
<evidence type="ECO:0000313" key="2">
    <source>
        <dbReference type="EMBL" id="SHG55850.1"/>
    </source>
</evidence>
<organism evidence="2 3">
    <name type="scientific">Thermosyntropha lipolytica DSM 11003</name>
    <dbReference type="NCBI Taxonomy" id="1123382"/>
    <lineage>
        <taxon>Bacteria</taxon>
        <taxon>Bacillati</taxon>
        <taxon>Bacillota</taxon>
        <taxon>Clostridia</taxon>
        <taxon>Eubacteriales</taxon>
        <taxon>Syntrophomonadaceae</taxon>
        <taxon>Thermosyntropha</taxon>
    </lineage>
</organism>
<name>A0A1M5KT50_9FIRM</name>
<dbReference type="SUPFAM" id="SSF53474">
    <property type="entry name" value="alpha/beta-Hydrolases"/>
    <property type="match status" value="1"/>
</dbReference>
<dbReference type="OrthoDB" id="9780269at2"/>
<keyword evidence="3" id="KW-1185">Reference proteome</keyword>
<accession>A0A1M5KT50</accession>
<reference evidence="3" key="1">
    <citation type="submission" date="2016-11" db="EMBL/GenBank/DDBJ databases">
        <authorList>
            <person name="Varghese N."/>
            <person name="Submissions S."/>
        </authorList>
    </citation>
    <scope>NUCLEOTIDE SEQUENCE [LARGE SCALE GENOMIC DNA]</scope>
    <source>
        <strain evidence="3">DSM 11003</strain>
    </source>
</reference>